<evidence type="ECO:0000313" key="2">
    <source>
        <dbReference type="Proteomes" id="UP001245285"/>
    </source>
</evidence>
<dbReference type="RefSeq" id="WP_311495722.1">
    <property type="nucleotide sequence ID" value="NZ_JAVRHO010000019.1"/>
</dbReference>
<keyword evidence="2" id="KW-1185">Reference proteome</keyword>
<dbReference type="Proteomes" id="UP001245285">
    <property type="component" value="Unassembled WGS sequence"/>
</dbReference>
<accession>A0ABU3CMP9</accession>
<dbReference type="EMBL" id="JAVRHO010000019">
    <property type="protein sequence ID" value="MDT0647619.1"/>
    <property type="molecule type" value="Genomic_DNA"/>
</dbReference>
<proteinExistence type="predicted"/>
<evidence type="ECO:0000313" key="1">
    <source>
        <dbReference type="EMBL" id="MDT0647619.1"/>
    </source>
</evidence>
<comment type="caution">
    <text evidence="1">The sequence shown here is derived from an EMBL/GenBank/DDBJ whole genome shotgun (WGS) entry which is preliminary data.</text>
</comment>
<organism evidence="1 2">
    <name type="scientific">Autumnicola lenta</name>
    <dbReference type="NCBI Taxonomy" id="3075593"/>
    <lineage>
        <taxon>Bacteria</taxon>
        <taxon>Pseudomonadati</taxon>
        <taxon>Bacteroidota</taxon>
        <taxon>Flavobacteriia</taxon>
        <taxon>Flavobacteriales</taxon>
        <taxon>Flavobacteriaceae</taxon>
        <taxon>Autumnicola</taxon>
    </lineage>
</organism>
<gene>
    <name evidence="1" type="ORF">RM545_13040</name>
</gene>
<name>A0ABU3CMP9_9FLAO</name>
<protein>
    <submittedName>
        <fullName evidence="1">Uncharacterized protein</fullName>
    </submittedName>
</protein>
<sequence length="100" mass="11658">MKAAAKYIEEHTHDIIDLWEEKVNKEISASETTNSMVLRNLLPNLLEDISTVLKRNEGKKNFLKEENCSEIVKKKHRPWEAPRYVFPLYGQANYKGVHCS</sequence>
<reference evidence="1 2" key="1">
    <citation type="submission" date="2023-09" db="EMBL/GenBank/DDBJ databases">
        <authorList>
            <person name="Rey-Velasco X."/>
        </authorList>
    </citation>
    <scope>NUCLEOTIDE SEQUENCE [LARGE SCALE GENOMIC DNA]</scope>
    <source>
        <strain evidence="1 2">F260</strain>
    </source>
</reference>